<protein>
    <recommendedName>
        <fullName evidence="2">AB hydrolase-1 domain-containing protein</fullName>
    </recommendedName>
</protein>
<dbReference type="Pfam" id="PF00561">
    <property type="entry name" value="Abhydrolase_1"/>
    <property type="match status" value="1"/>
</dbReference>
<organism evidence="3 4">
    <name type="scientific">Diploptera punctata</name>
    <name type="common">Pacific beetle cockroach</name>
    <dbReference type="NCBI Taxonomy" id="6984"/>
    <lineage>
        <taxon>Eukaryota</taxon>
        <taxon>Metazoa</taxon>
        <taxon>Ecdysozoa</taxon>
        <taxon>Arthropoda</taxon>
        <taxon>Hexapoda</taxon>
        <taxon>Insecta</taxon>
        <taxon>Pterygota</taxon>
        <taxon>Neoptera</taxon>
        <taxon>Polyneoptera</taxon>
        <taxon>Dictyoptera</taxon>
        <taxon>Blattodea</taxon>
        <taxon>Blaberoidea</taxon>
        <taxon>Blaberidae</taxon>
        <taxon>Diplopterinae</taxon>
        <taxon>Diploptera</taxon>
    </lineage>
</organism>
<accession>A0AAD8AA84</accession>
<dbReference type="PANTHER" id="PTHR46331:SF2">
    <property type="entry name" value="VALACYCLOVIR HYDROLASE"/>
    <property type="match status" value="1"/>
</dbReference>
<gene>
    <name evidence="3" type="ORF">L9F63_013421</name>
</gene>
<keyword evidence="1" id="KW-1133">Transmembrane helix</keyword>
<evidence type="ECO:0000259" key="2">
    <source>
        <dbReference type="Pfam" id="PF00561"/>
    </source>
</evidence>
<dbReference type="PRINTS" id="PR00111">
    <property type="entry name" value="ABHYDROLASE"/>
</dbReference>
<evidence type="ECO:0000313" key="4">
    <source>
        <dbReference type="Proteomes" id="UP001233999"/>
    </source>
</evidence>
<dbReference type="Gene3D" id="3.40.50.1820">
    <property type="entry name" value="alpha/beta hydrolase"/>
    <property type="match status" value="1"/>
</dbReference>
<keyword evidence="4" id="KW-1185">Reference proteome</keyword>
<feature type="domain" description="AB hydrolase-1" evidence="2">
    <location>
        <begin position="96"/>
        <end position="199"/>
    </location>
</feature>
<reference evidence="3" key="2">
    <citation type="submission" date="2023-05" db="EMBL/GenBank/DDBJ databases">
        <authorList>
            <person name="Fouks B."/>
        </authorList>
    </citation>
    <scope>NUCLEOTIDE SEQUENCE</scope>
    <source>
        <strain evidence="3">Stay&amp;Tobe</strain>
        <tissue evidence="3">Testes</tissue>
    </source>
</reference>
<feature type="non-terminal residue" evidence="3">
    <location>
        <position position="1"/>
    </location>
</feature>
<keyword evidence="1" id="KW-0812">Transmembrane</keyword>
<keyword evidence="1" id="KW-0472">Membrane</keyword>
<proteinExistence type="predicted"/>
<dbReference type="PANTHER" id="PTHR46331">
    <property type="entry name" value="VALACYCLOVIR HYDROLASE"/>
    <property type="match status" value="1"/>
</dbReference>
<dbReference type="InterPro" id="IPR000073">
    <property type="entry name" value="AB_hydrolase_1"/>
</dbReference>
<evidence type="ECO:0000256" key="1">
    <source>
        <dbReference type="SAM" id="Phobius"/>
    </source>
</evidence>
<dbReference type="InterPro" id="IPR029058">
    <property type="entry name" value="AB_hydrolase_fold"/>
</dbReference>
<dbReference type="SUPFAM" id="SSF53474">
    <property type="entry name" value="alpha/beta-Hydrolases"/>
    <property type="match status" value="1"/>
</dbReference>
<feature type="transmembrane region" description="Helical" evidence="1">
    <location>
        <begin position="259"/>
        <end position="275"/>
    </location>
</feature>
<dbReference type="EMBL" id="JASPKZ010002343">
    <property type="protein sequence ID" value="KAJ9595371.1"/>
    <property type="molecule type" value="Genomic_DNA"/>
</dbReference>
<reference evidence="3" key="1">
    <citation type="journal article" date="2023" name="IScience">
        <title>Live-bearing cockroach genome reveals convergent evolutionary mechanisms linked to viviparity in insects and beyond.</title>
        <authorList>
            <person name="Fouks B."/>
            <person name="Harrison M.C."/>
            <person name="Mikhailova A.A."/>
            <person name="Marchal E."/>
            <person name="English S."/>
            <person name="Carruthers M."/>
            <person name="Jennings E.C."/>
            <person name="Chiamaka E.L."/>
            <person name="Frigard R.A."/>
            <person name="Pippel M."/>
            <person name="Attardo G.M."/>
            <person name="Benoit J.B."/>
            <person name="Bornberg-Bauer E."/>
            <person name="Tobe S.S."/>
        </authorList>
    </citation>
    <scope>NUCLEOTIDE SEQUENCE</scope>
    <source>
        <strain evidence="3">Stay&amp;Tobe</strain>
    </source>
</reference>
<dbReference type="GO" id="GO:0017171">
    <property type="term" value="F:serine hydrolase activity"/>
    <property type="evidence" value="ECO:0007669"/>
    <property type="project" value="TreeGrafter"/>
</dbReference>
<evidence type="ECO:0000313" key="3">
    <source>
        <dbReference type="EMBL" id="KAJ9595371.1"/>
    </source>
</evidence>
<dbReference type="Proteomes" id="UP001233999">
    <property type="component" value="Unassembled WGS sequence"/>
</dbReference>
<name>A0AAD8AA84_DIPPU</name>
<sequence length="319" mass="37123">MSVHRILSETSKCFHGILRNTSIWIKRRSFSLEAKENKVAVDGININYIKVGSGSKPVLCLPGVLEILQMYESKLSCDLYLLFLCDLYLYFFFVSGSIWSDFKPQVENLDRSKLTVIAWEPPGYGKSRPPNREFPHDFFHRDADWAFKFMKALSINKFSMLGWSDGGITAMILASKYPENVDKMVVWGSNAYIIEEEAKVYEKPPNKVTLHRNIKIHNSVSVLLNINFFPNSQLGSKKEIPIECKKHLPFRNFVKVNKLFIFVFCFSIFFFMVMFKKVKNLFSRFSHMMFPNILDNLIFLTLVDEFNKLLKITDHFKSA</sequence>
<dbReference type="AlphaFoldDB" id="A0AAD8AA84"/>
<comment type="caution">
    <text evidence="3">The sequence shown here is derived from an EMBL/GenBank/DDBJ whole genome shotgun (WGS) entry which is preliminary data.</text>
</comment>